<feature type="chain" id="PRO_5019045927" description="Secreted protein" evidence="1">
    <location>
        <begin position="33"/>
        <end position="77"/>
    </location>
</feature>
<dbReference type="EMBL" id="AMZH03019609">
    <property type="protein sequence ID" value="RRT40148.1"/>
    <property type="molecule type" value="Genomic_DNA"/>
</dbReference>
<sequence>MGCWQRHYRRSWSMVHALCRSLLWVAIDYAHWQPITGGCCFLRMATHPVGGRYVCAHYLPASDHPCRRPARRWSPPT</sequence>
<protein>
    <recommendedName>
        <fullName evidence="4">Secreted protein</fullName>
    </recommendedName>
</protein>
<proteinExistence type="predicted"/>
<evidence type="ECO:0000256" key="1">
    <source>
        <dbReference type="SAM" id="SignalP"/>
    </source>
</evidence>
<evidence type="ECO:0000313" key="2">
    <source>
        <dbReference type="EMBL" id="RRT40148.1"/>
    </source>
</evidence>
<organism evidence="2 3">
    <name type="scientific">Ensete ventricosum</name>
    <name type="common">Abyssinian banana</name>
    <name type="synonym">Musa ensete</name>
    <dbReference type="NCBI Taxonomy" id="4639"/>
    <lineage>
        <taxon>Eukaryota</taxon>
        <taxon>Viridiplantae</taxon>
        <taxon>Streptophyta</taxon>
        <taxon>Embryophyta</taxon>
        <taxon>Tracheophyta</taxon>
        <taxon>Spermatophyta</taxon>
        <taxon>Magnoliopsida</taxon>
        <taxon>Liliopsida</taxon>
        <taxon>Zingiberales</taxon>
        <taxon>Musaceae</taxon>
        <taxon>Ensete</taxon>
    </lineage>
</organism>
<dbReference type="AlphaFoldDB" id="A0A426XKT8"/>
<name>A0A426XKT8_ENSVE</name>
<reference evidence="2 3" key="1">
    <citation type="journal article" date="2014" name="Agronomy (Basel)">
        <title>A Draft Genome Sequence for Ensete ventricosum, the Drought-Tolerant Tree Against Hunger.</title>
        <authorList>
            <person name="Harrison J."/>
            <person name="Moore K.A."/>
            <person name="Paszkiewicz K."/>
            <person name="Jones T."/>
            <person name="Grant M."/>
            <person name="Ambacheew D."/>
            <person name="Muzemil S."/>
            <person name="Studholme D.J."/>
        </authorList>
    </citation>
    <scope>NUCLEOTIDE SEQUENCE [LARGE SCALE GENOMIC DNA]</scope>
</reference>
<evidence type="ECO:0008006" key="4">
    <source>
        <dbReference type="Google" id="ProtNLM"/>
    </source>
</evidence>
<evidence type="ECO:0000313" key="3">
    <source>
        <dbReference type="Proteomes" id="UP000287651"/>
    </source>
</evidence>
<feature type="signal peptide" evidence="1">
    <location>
        <begin position="1"/>
        <end position="32"/>
    </location>
</feature>
<dbReference type="Proteomes" id="UP000287651">
    <property type="component" value="Unassembled WGS sequence"/>
</dbReference>
<gene>
    <name evidence="2" type="ORF">B296_00040518</name>
</gene>
<comment type="caution">
    <text evidence="2">The sequence shown here is derived from an EMBL/GenBank/DDBJ whole genome shotgun (WGS) entry which is preliminary data.</text>
</comment>
<accession>A0A426XKT8</accession>
<keyword evidence="1" id="KW-0732">Signal</keyword>